<sequence>MLSKYERQREVREWLDLFPPTIPEHTTEMASGRSRPKAGLREIHLTPVAITPKLPRQIPNPKIVAIGRGVGAAVGVSIPRVVGPTGFGNKRGRDKAVETTPIQPTVGTEAPPKAVRPKSARRLGSPLKLVPLGKKKTVAAYVPVTPRS</sequence>
<evidence type="ECO:0000313" key="3">
    <source>
        <dbReference type="Proteomes" id="UP001222932"/>
    </source>
</evidence>
<reference evidence="2" key="1">
    <citation type="journal article" date="2023" name="BMC Genomics">
        <title>Chromosome-level genome assemblies of Cutaneotrichosporon spp. (Trichosporonales, Basidiomycota) reveal imbalanced evolution between nucleotide sequences and chromosome synteny.</title>
        <authorList>
            <person name="Kobayashi Y."/>
            <person name="Kayamori A."/>
            <person name="Aoki K."/>
            <person name="Shiwa Y."/>
            <person name="Matsutani M."/>
            <person name="Fujita N."/>
            <person name="Sugita T."/>
            <person name="Iwasaki W."/>
            <person name="Tanaka N."/>
            <person name="Takashima M."/>
        </authorList>
    </citation>
    <scope>NUCLEOTIDE SEQUENCE</scope>
    <source>
        <strain evidence="2">HIS016</strain>
    </source>
</reference>
<gene>
    <name evidence="2" type="ORF">CspeluHIS016_0305350</name>
</gene>
<evidence type="ECO:0000256" key="1">
    <source>
        <dbReference type="SAM" id="MobiDB-lite"/>
    </source>
</evidence>
<dbReference type="AlphaFoldDB" id="A0AAD3TUH9"/>
<reference evidence="2" key="2">
    <citation type="submission" date="2023-06" db="EMBL/GenBank/DDBJ databases">
        <authorList>
            <person name="Kobayashi Y."/>
            <person name="Kayamori A."/>
            <person name="Aoki K."/>
            <person name="Shiwa Y."/>
            <person name="Fujita N."/>
            <person name="Sugita T."/>
            <person name="Iwasaki W."/>
            <person name="Tanaka N."/>
            <person name="Takashima M."/>
        </authorList>
    </citation>
    <scope>NUCLEOTIDE SEQUENCE</scope>
    <source>
        <strain evidence="2">HIS016</strain>
    </source>
</reference>
<dbReference type="Proteomes" id="UP001222932">
    <property type="component" value="Unassembled WGS sequence"/>
</dbReference>
<keyword evidence="3" id="KW-1185">Reference proteome</keyword>
<comment type="caution">
    <text evidence="2">The sequence shown here is derived from an EMBL/GenBank/DDBJ whole genome shotgun (WGS) entry which is preliminary data.</text>
</comment>
<dbReference type="EMBL" id="BTCM01000003">
    <property type="protein sequence ID" value="GMK56695.1"/>
    <property type="molecule type" value="Genomic_DNA"/>
</dbReference>
<organism evidence="2 3">
    <name type="scientific">Cutaneotrichosporon spelunceum</name>
    <dbReference type="NCBI Taxonomy" id="1672016"/>
    <lineage>
        <taxon>Eukaryota</taxon>
        <taxon>Fungi</taxon>
        <taxon>Dikarya</taxon>
        <taxon>Basidiomycota</taxon>
        <taxon>Agaricomycotina</taxon>
        <taxon>Tremellomycetes</taxon>
        <taxon>Trichosporonales</taxon>
        <taxon>Trichosporonaceae</taxon>
        <taxon>Cutaneotrichosporon</taxon>
    </lineage>
</organism>
<name>A0AAD3TUH9_9TREE</name>
<feature type="region of interest" description="Disordered" evidence="1">
    <location>
        <begin position="81"/>
        <end position="126"/>
    </location>
</feature>
<proteinExistence type="predicted"/>
<evidence type="ECO:0000313" key="2">
    <source>
        <dbReference type="EMBL" id="GMK56695.1"/>
    </source>
</evidence>
<accession>A0AAD3TUH9</accession>
<protein>
    <submittedName>
        <fullName evidence="2">Uncharacterized protein</fullName>
    </submittedName>
</protein>